<proteinExistence type="predicted"/>
<evidence type="ECO:0000313" key="2">
    <source>
        <dbReference type="Proteomes" id="UP001203036"/>
    </source>
</evidence>
<name>A0ACC5ZWY1_9RHOB</name>
<reference evidence="1" key="1">
    <citation type="submission" date="2022-06" db="EMBL/GenBank/DDBJ databases">
        <title>Lutimaribacter sp. EGI FJ00013, a novel bacterium isolated from a salt lake sediment enrichment.</title>
        <authorList>
            <person name="Gao L."/>
            <person name="Fang B.-Z."/>
            <person name="Li W.-J."/>
        </authorList>
    </citation>
    <scope>NUCLEOTIDE SEQUENCE</scope>
    <source>
        <strain evidence="1">EGI FJ00013</strain>
    </source>
</reference>
<comment type="caution">
    <text evidence="1">The sequence shown here is derived from an EMBL/GenBank/DDBJ whole genome shotgun (WGS) entry which is preliminary data.</text>
</comment>
<dbReference type="Proteomes" id="UP001203036">
    <property type="component" value="Unassembled WGS sequence"/>
</dbReference>
<keyword evidence="1" id="KW-0560">Oxidoreductase</keyword>
<keyword evidence="2" id="KW-1185">Reference proteome</keyword>
<dbReference type="EMBL" id="JAMQGO010000004">
    <property type="protein sequence ID" value="MCM2562074.1"/>
    <property type="molecule type" value="Genomic_DNA"/>
</dbReference>
<sequence length="460" mass="50433">MSHNERFPASRYGPVERKMAESLVELESRILAGETEEDCDCKEGMFNGLSRRGLLAGGLAMGGAALAGGRAAAEAPPGAQEYYVQPDPTKEQGRIILDDGGYGSRSQFENEVRWRYPTASLDSSWSMTPLASGHGVITPSGLHFERHHGGIPAIDPETHTLVLHGMVDQPMRFTMDDLKRLPAVSRLHFIECSGNGLTEWVEPTLKTVQGTHGLTSTSEWTGVRLSTVLEMAGIQDSAAWILAEGADAAVMTRSVPIDKAMDDAILAYAQNGEALRPEQGYPLRLLLPGYEGNTHIKWLRRLEVSDKPFMTREETSKYTDLMPDGTARQFSMEMDTKSVITFPSGAMKLPRAGFYEITGLAWSGRGAITRVEVSADGGQTWQEAQLEGPVLPKCHTRFRLPWTWTGEEAVLQSRAVDDTGSIQPTLQELVEVRGTKSVYHLNAIQSWHIAANGEVTNVHA</sequence>
<organism evidence="1 2">
    <name type="scientific">Lutimaribacter degradans</name>
    <dbReference type="NCBI Taxonomy" id="2945989"/>
    <lineage>
        <taxon>Bacteria</taxon>
        <taxon>Pseudomonadati</taxon>
        <taxon>Pseudomonadota</taxon>
        <taxon>Alphaproteobacteria</taxon>
        <taxon>Rhodobacterales</taxon>
        <taxon>Roseobacteraceae</taxon>
        <taxon>Lutimaribacter</taxon>
    </lineage>
</organism>
<protein>
    <submittedName>
        <fullName evidence="1">Sulfite dehydrogenase</fullName>
        <ecNumber evidence="1">1.8.2.1</ecNumber>
    </submittedName>
</protein>
<evidence type="ECO:0000313" key="1">
    <source>
        <dbReference type="EMBL" id="MCM2562074.1"/>
    </source>
</evidence>
<accession>A0ACC5ZWY1</accession>
<dbReference type="EC" id="1.8.2.1" evidence="1"/>
<gene>
    <name evidence="1" type="primary">soxC</name>
    <name evidence="1" type="ORF">M8744_07945</name>
</gene>